<keyword evidence="3" id="KW-1185">Reference proteome</keyword>
<dbReference type="InterPro" id="IPR049244">
    <property type="entry name" value="DUF6879"/>
</dbReference>
<name>A0A919R9D5_9ACTN</name>
<sequence length="199" mass="22784">MLDQVHDLPGGFLALDDYIADFNTRLETCTALWKLERRQSFVEPDEPSWVALDEGDWAKSLELAEQTREETVEYYAEELRRGRPAHRVRVVELPLTPYLQWELHMLRMQEQGGARPRVVPPERVAGFERVRPVPELLVLEGVVLYDVQYDGNGAALGARVIEDVDVVAACRHEIGELWREAEPLADFFEREVAHLGPPV</sequence>
<dbReference type="EMBL" id="BOOW01000001">
    <property type="protein sequence ID" value="GII89811.1"/>
    <property type="molecule type" value="Genomic_DNA"/>
</dbReference>
<organism evidence="2 3">
    <name type="scientific">Sinosporangium siamense</name>
    <dbReference type="NCBI Taxonomy" id="1367973"/>
    <lineage>
        <taxon>Bacteria</taxon>
        <taxon>Bacillati</taxon>
        <taxon>Actinomycetota</taxon>
        <taxon>Actinomycetes</taxon>
        <taxon>Streptosporangiales</taxon>
        <taxon>Streptosporangiaceae</taxon>
        <taxon>Sinosporangium</taxon>
    </lineage>
</organism>
<evidence type="ECO:0000313" key="2">
    <source>
        <dbReference type="EMBL" id="GII89811.1"/>
    </source>
</evidence>
<dbReference type="Proteomes" id="UP000606172">
    <property type="component" value="Unassembled WGS sequence"/>
</dbReference>
<dbReference type="AlphaFoldDB" id="A0A919R9D5"/>
<dbReference type="RefSeq" id="WP_204019629.1">
    <property type="nucleotide sequence ID" value="NZ_BOOW01000001.1"/>
</dbReference>
<dbReference type="Pfam" id="PF21806">
    <property type="entry name" value="DUF6879"/>
    <property type="match status" value="1"/>
</dbReference>
<reference evidence="2" key="1">
    <citation type="submission" date="2021-01" db="EMBL/GenBank/DDBJ databases">
        <title>Whole genome shotgun sequence of Sinosporangium siamense NBRC 109515.</title>
        <authorList>
            <person name="Komaki H."/>
            <person name="Tamura T."/>
        </authorList>
    </citation>
    <scope>NUCLEOTIDE SEQUENCE</scope>
    <source>
        <strain evidence="2">NBRC 109515</strain>
    </source>
</reference>
<protein>
    <recommendedName>
        <fullName evidence="1">DUF6879 domain-containing protein</fullName>
    </recommendedName>
</protein>
<proteinExistence type="predicted"/>
<evidence type="ECO:0000259" key="1">
    <source>
        <dbReference type="Pfam" id="PF21806"/>
    </source>
</evidence>
<feature type="domain" description="DUF6879" evidence="1">
    <location>
        <begin position="21"/>
        <end position="188"/>
    </location>
</feature>
<comment type="caution">
    <text evidence="2">The sequence shown here is derived from an EMBL/GenBank/DDBJ whole genome shotgun (WGS) entry which is preliminary data.</text>
</comment>
<accession>A0A919R9D5</accession>
<gene>
    <name evidence="2" type="ORF">Ssi02_00420</name>
</gene>
<evidence type="ECO:0000313" key="3">
    <source>
        <dbReference type="Proteomes" id="UP000606172"/>
    </source>
</evidence>